<comment type="caution">
    <text evidence="2">The sequence shown here is derived from an EMBL/GenBank/DDBJ whole genome shotgun (WGS) entry which is preliminary data.</text>
</comment>
<dbReference type="PANTHER" id="PTHR43072:SF8">
    <property type="entry name" value="ACYLTRANSFERASE FABY-RELATED"/>
    <property type="match status" value="1"/>
</dbReference>
<proteinExistence type="predicted"/>
<dbReference type="EMBL" id="JACOPK010000002">
    <property type="protein sequence ID" value="MBC5694986.1"/>
    <property type="molecule type" value="Genomic_DNA"/>
</dbReference>
<evidence type="ECO:0000313" key="3">
    <source>
        <dbReference type="Proteomes" id="UP000641741"/>
    </source>
</evidence>
<dbReference type="RefSeq" id="WP_186969293.1">
    <property type="nucleotide sequence ID" value="NZ_JACOPK010000002.1"/>
</dbReference>
<dbReference type="CDD" id="cd04301">
    <property type="entry name" value="NAT_SF"/>
    <property type="match status" value="1"/>
</dbReference>
<dbReference type="InterPro" id="IPR016181">
    <property type="entry name" value="Acyl_CoA_acyltransferase"/>
</dbReference>
<feature type="domain" description="N-acetyltransferase" evidence="1">
    <location>
        <begin position="4"/>
        <end position="161"/>
    </location>
</feature>
<gene>
    <name evidence="2" type="ORF">H8S02_03355</name>
</gene>
<organism evidence="2 3">
    <name type="scientific">Agathobaculum hominis</name>
    <dbReference type="NCBI Taxonomy" id="2763014"/>
    <lineage>
        <taxon>Bacteria</taxon>
        <taxon>Bacillati</taxon>
        <taxon>Bacillota</taxon>
        <taxon>Clostridia</taxon>
        <taxon>Eubacteriales</taxon>
        <taxon>Butyricicoccaceae</taxon>
        <taxon>Agathobaculum</taxon>
    </lineage>
</organism>
<dbReference type="PROSITE" id="PS51186">
    <property type="entry name" value="GNAT"/>
    <property type="match status" value="1"/>
</dbReference>
<protein>
    <submittedName>
        <fullName evidence="2">N-acetyltransferase</fullName>
    </submittedName>
</protein>
<dbReference type="InterPro" id="IPR000182">
    <property type="entry name" value="GNAT_dom"/>
</dbReference>
<dbReference type="Proteomes" id="UP000641741">
    <property type="component" value="Unassembled WGS sequence"/>
</dbReference>
<name>A0ABR7GL12_9FIRM</name>
<dbReference type="SUPFAM" id="SSF55729">
    <property type="entry name" value="Acyl-CoA N-acyltransferases (Nat)"/>
    <property type="match status" value="1"/>
</dbReference>
<dbReference type="Pfam" id="PF13420">
    <property type="entry name" value="Acetyltransf_4"/>
    <property type="match status" value="1"/>
</dbReference>
<dbReference type="Gene3D" id="3.40.630.30">
    <property type="match status" value="1"/>
</dbReference>
<evidence type="ECO:0000313" key="2">
    <source>
        <dbReference type="EMBL" id="MBC5694986.1"/>
    </source>
</evidence>
<reference evidence="2 3" key="1">
    <citation type="submission" date="2020-08" db="EMBL/GenBank/DDBJ databases">
        <title>Genome public.</title>
        <authorList>
            <person name="Liu C."/>
            <person name="Sun Q."/>
        </authorList>
    </citation>
    <scope>NUCLEOTIDE SEQUENCE [LARGE SCALE GENOMIC DNA]</scope>
    <source>
        <strain evidence="2 3">M2</strain>
    </source>
</reference>
<sequence length="199" mass="22443">MSRFIIRRAKAEDGAALCAIYAPYITDTTITFEYEVPTDAAFSDRIRETAAQFPYLVCEKDGGIIGYAYAHRIRERAAYDWDAELSVYLKQGTHGRGIGTVLLACLIELLEMQGLRHLYSCVTMPNPRSVGMQHRLGFEDAGVWHSSGWKFGAWHDVAWFEKHVGGGEPKPVVPFPELDGDIIQKTLNIYTEKLNLEDK</sequence>
<keyword evidence="3" id="KW-1185">Reference proteome</keyword>
<evidence type="ECO:0000259" key="1">
    <source>
        <dbReference type="PROSITE" id="PS51186"/>
    </source>
</evidence>
<accession>A0ABR7GL12</accession>
<dbReference type="PANTHER" id="PTHR43072">
    <property type="entry name" value="N-ACETYLTRANSFERASE"/>
    <property type="match status" value="1"/>
</dbReference>